<dbReference type="RefSeq" id="WP_141098531.1">
    <property type="nucleotide sequence ID" value="NZ_FYDG01000024.1"/>
</dbReference>
<accession>A0A212SBR6</accession>
<keyword evidence="2" id="KW-1185">Reference proteome</keyword>
<feature type="non-terminal residue" evidence="1">
    <location>
        <position position="124"/>
    </location>
</feature>
<dbReference type="EMBL" id="FYDG01000024">
    <property type="protein sequence ID" value="SNB82978.1"/>
    <property type="molecule type" value="Genomic_DNA"/>
</dbReference>
<dbReference type="Proteomes" id="UP000198418">
    <property type="component" value="Unassembled WGS sequence"/>
</dbReference>
<proteinExistence type="predicted"/>
<sequence length="124" mass="13653">MGDKSKIDWTDATWNPIVGCSIISPACTNCYAMAQAARIEAMRVGSWRKQLSPDTPVPDGPYTGLTQPSNAGAVWTGKVALAFAQVTGVAEPLRWRRPRKIFVNSMGDLFHESVPDEWIDRVFA</sequence>
<evidence type="ECO:0000313" key="1">
    <source>
        <dbReference type="EMBL" id="SNB82978.1"/>
    </source>
</evidence>
<evidence type="ECO:0000313" key="2">
    <source>
        <dbReference type="Proteomes" id="UP000198418"/>
    </source>
</evidence>
<dbReference type="Pfam" id="PF07505">
    <property type="entry name" value="DUF5131"/>
    <property type="match status" value="1"/>
</dbReference>
<dbReference type="InterPro" id="IPR011101">
    <property type="entry name" value="DUF5131"/>
</dbReference>
<organism evidence="1 2">
    <name type="scientific">Rhodoblastus acidophilus</name>
    <name type="common">Rhodopseudomonas acidophila</name>
    <dbReference type="NCBI Taxonomy" id="1074"/>
    <lineage>
        <taxon>Bacteria</taxon>
        <taxon>Pseudomonadati</taxon>
        <taxon>Pseudomonadota</taxon>
        <taxon>Alphaproteobacteria</taxon>
        <taxon>Hyphomicrobiales</taxon>
        <taxon>Rhodoblastaceae</taxon>
        <taxon>Rhodoblastus</taxon>
    </lineage>
</organism>
<gene>
    <name evidence="1" type="ORF">SAMN06265338_1241</name>
</gene>
<dbReference type="AlphaFoldDB" id="A0A212SBR6"/>
<name>A0A212SBR6_RHOAC</name>
<protein>
    <submittedName>
        <fullName evidence="1">Phage protein Gp37/Gp68</fullName>
    </submittedName>
</protein>
<reference evidence="2" key="1">
    <citation type="submission" date="2017-06" db="EMBL/GenBank/DDBJ databases">
        <authorList>
            <person name="Varghese N."/>
            <person name="Submissions S."/>
        </authorList>
    </citation>
    <scope>NUCLEOTIDE SEQUENCE [LARGE SCALE GENOMIC DNA]</scope>
    <source>
        <strain evidence="2">DSM 137</strain>
    </source>
</reference>